<dbReference type="GO" id="GO:0012505">
    <property type="term" value="C:endomembrane system"/>
    <property type="evidence" value="ECO:0007669"/>
    <property type="project" value="TreeGrafter"/>
</dbReference>
<dbReference type="PANTHER" id="PTHR19957:SF307">
    <property type="entry name" value="PROTEIN SSO1-RELATED"/>
    <property type="match status" value="1"/>
</dbReference>
<evidence type="ECO:0000256" key="3">
    <source>
        <dbReference type="ARBA" id="ARBA00022692"/>
    </source>
</evidence>
<accession>A0A2V3II11</accession>
<evidence type="ECO:0000256" key="6">
    <source>
        <dbReference type="SAM" id="Coils"/>
    </source>
</evidence>
<dbReference type="InterPro" id="IPR000727">
    <property type="entry name" value="T_SNARE_dom"/>
</dbReference>
<dbReference type="GO" id="GO:0031201">
    <property type="term" value="C:SNARE complex"/>
    <property type="evidence" value="ECO:0007669"/>
    <property type="project" value="TreeGrafter"/>
</dbReference>
<comment type="caution">
    <text evidence="10">The sequence shown here is derived from an EMBL/GenBank/DDBJ whole genome shotgun (WGS) entry which is preliminary data.</text>
</comment>
<feature type="coiled-coil region" evidence="6">
    <location>
        <begin position="42"/>
        <end position="114"/>
    </location>
</feature>
<dbReference type="GO" id="GO:0006887">
    <property type="term" value="P:exocytosis"/>
    <property type="evidence" value="ECO:0007669"/>
    <property type="project" value="TreeGrafter"/>
</dbReference>
<dbReference type="SMART" id="SM00503">
    <property type="entry name" value="SynN"/>
    <property type="match status" value="1"/>
</dbReference>
<gene>
    <name evidence="10" type="ORF">BWQ96_09490</name>
</gene>
<feature type="region of interest" description="Disordered" evidence="7">
    <location>
        <begin position="331"/>
        <end position="357"/>
    </location>
</feature>
<feature type="region of interest" description="Disordered" evidence="7">
    <location>
        <begin position="13"/>
        <end position="38"/>
    </location>
</feature>
<protein>
    <submittedName>
        <fullName evidence="10">Syntaxin-2</fullName>
    </submittedName>
</protein>
<dbReference type="CDD" id="cd15848">
    <property type="entry name" value="SNARE_syntaxin1-like"/>
    <property type="match status" value="1"/>
</dbReference>
<proteinExistence type="inferred from homology"/>
<comment type="similarity">
    <text evidence="2">Belongs to the syntaxin family.</text>
</comment>
<dbReference type="SMART" id="SM00397">
    <property type="entry name" value="t_SNARE"/>
    <property type="match status" value="1"/>
</dbReference>
<dbReference type="SUPFAM" id="SSF47661">
    <property type="entry name" value="t-snare proteins"/>
    <property type="match status" value="1"/>
</dbReference>
<evidence type="ECO:0000313" key="10">
    <source>
        <dbReference type="EMBL" id="PXF40780.1"/>
    </source>
</evidence>
<dbReference type="GO" id="GO:0005886">
    <property type="term" value="C:plasma membrane"/>
    <property type="evidence" value="ECO:0007669"/>
    <property type="project" value="TreeGrafter"/>
</dbReference>
<evidence type="ECO:0000256" key="5">
    <source>
        <dbReference type="ARBA" id="ARBA00023136"/>
    </source>
</evidence>
<dbReference type="Gene3D" id="1.20.5.110">
    <property type="match status" value="1"/>
</dbReference>
<dbReference type="GO" id="GO:0006906">
    <property type="term" value="P:vesicle fusion"/>
    <property type="evidence" value="ECO:0007669"/>
    <property type="project" value="TreeGrafter"/>
</dbReference>
<comment type="subcellular location">
    <subcellularLocation>
        <location evidence="1">Membrane</location>
        <topology evidence="1">Single-pass type IV membrane protein</topology>
    </subcellularLocation>
</comment>
<dbReference type="Proteomes" id="UP000247409">
    <property type="component" value="Unassembled WGS sequence"/>
</dbReference>
<evidence type="ECO:0000259" key="9">
    <source>
        <dbReference type="PROSITE" id="PS50192"/>
    </source>
</evidence>
<dbReference type="InterPro" id="IPR010989">
    <property type="entry name" value="SNARE"/>
</dbReference>
<keyword evidence="4 8" id="KW-1133">Transmembrane helix</keyword>
<dbReference type="OrthoDB" id="10255013at2759"/>
<sequence>MTDRLAELMKGVEVEQEGSMEEIDLEKGGPGEEIDEEMEEELAKFRRETDAISQAIDRINENIESVETKYDISMDESASDIDKTSASNSISRLLEQTERTSDAIRKRLRRIAQENKLFAGENPEQVGALRIRVNTHQGLTKRFMGAMQNFEESQERHRDHVRGALERQLRKMNPTATDDEIQQALRRGETESVVDNSPLLAELPPDEQTRLRNGLADLQSRNNDIKKLEESIIHLHQLFVDMQILVESQGELLNNIEYNVVETKDKTGAGLQELVQARAHQKSAHKKKCCFISLLVVLLLIILTPILVKYIPRSERLEEVVASIPGLGGVSNGTTTASPSPQPETATARASRILMTD</sequence>
<dbReference type="GO" id="GO:0000149">
    <property type="term" value="F:SNARE binding"/>
    <property type="evidence" value="ECO:0007669"/>
    <property type="project" value="TreeGrafter"/>
</dbReference>
<keyword evidence="11" id="KW-1185">Reference proteome</keyword>
<dbReference type="AlphaFoldDB" id="A0A2V3II11"/>
<reference evidence="10 11" key="1">
    <citation type="journal article" date="2018" name="Mol. Biol. Evol.">
        <title>Analysis of the draft genome of the red seaweed Gracilariopsis chorda provides insights into genome size evolution in Rhodophyta.</title>
        <authorList>
            <person name="Lee J."/>
            <person name="Yang E.C."/>
            <person name="Graf L."/>
            <person name="Yang J.H."/>
            <person name="Qiu H."/>
            <person name="Zel Zion U."/>
            <person name="Chan C.X."/>
            <person name="Stephens T.G."/>
            <person name="Weber A.P.M."/>
            <person name="Boo G.H."/>
            <person name="Boo S.M."/>
            <person name="Kim K.M."/>
            <person name="Shin Y."/>
            <person name="Jung M."/>
            <person name="Lee S.J."/>
            <person name="Yim H.S."/>
            <person name="Lee J.H."/>
            <person name="Bhattacharya D."/>
            <person name="Yoon H.S."/>
        </authorList>
    </citation>
    <scope>NUCLEOTIDE SEQUENCE [LARGE SCALE GENOMIC DNA]</scope>
    <source>
        <strain evidence="10 11">SKKU-2015</strain>
        <tissue evidence="10">Whole body</tissue>
    </source>
</reference>
<evidence type="ECO:0000313" key="11">
    <source>
        <dbReference type="Proteomes" id="UP000247409"/>
    </source>
</evidence>
<dbReference type="Pfam" id="PF00804">
    <property type="entry name" value="Syntaxin"/>
    <property type="match status" value="1"/>
</dbReference>
<keyword evidence="5 8" id="KW-0472">Membrane</keyword>
<dbReference type="Gene3D" id="1.20.58.70">
    <property type="match status" value="1"/>
</dbReference>
<dbReference type="PANTHER" id="PTHR19957">
    <property type="entry name" value="SYNTAXIN"/>
    <property type="match status" value="1"/>
</dbReference>
<dbReference type="PROSITE" id="PS50192">
    <property type="entry name" value="T_SNARE"/>
    <property type="match status" value="1"/>
</dbReference>
<dbReference type="GO" id="GO:0006886">
    <property type="term" value="P:intracellular protein transport"/>
    <property type="evidence" value="ECO:0007669"/>
    <property type="project" value="TreeGrafter"/>
</dbReference>
<keyword evidence="6" id="KW-0175">Coiled coil</keyword>
<feature type="compositionally biased region" description="Polar residues" evidence="7">
    <location>
        <begin position="332"/>
        <end position="345"/>
    </location>
</feature>
<evidence type="ECO:0000256" key="2">
    <source>
        <dbReference type="ARBA" id="ARBA00009063"/>
    </source>
</evidence>
<feature type="compositionally biased region" description="Acidic residues" evidence="7">
    <location>
        <begin position="14"/>
        <end position="24"/>
    </location>
</feature>
<feature type="transmembrane region" description="Helical" evidence="8">
    <location>
        <begin position="291"/>
        <end position="308"/>
    </location>
</feature>
<name>A0A2V3II11_9FLOR</name>
<organism evidence="10 11">
    <name type="scientific">Gracilariopsis chorda</name>
    <dbReference type="NCBI Taxonomy" id="448386"/>
    <lineage>
        <taxon>Eukaryota</taxon>
        <taxon>Rhodophyta</taxon>
        <taxon>Florideophyceae</taxon>
        <taxon>Rhodymeniophycidae</taxon>
        <taxon>Gracilariales</taxon>
        <taxon>Gracilariaceae</taxon>
        <taxon>Gracilariopsis</taxon>
    </lineage>
</organism>
<evidence type="ECO:0000256" key="8">
    <source>
        <dbReference type="SAM" id="Phobius"/>
    </source>
</evidence>
<dbReference type="EMBL" id="NBIV01000260">
    <property type="protein sequence ID" value="PXF40780.1"/>
    <property type="molecule type" value="Genomic_DNA"/>
</dbReference>
<dbReference type="STRING" id="448386.A0A2V3II11"/>
<keyword evidence="3 8" id="KW-0812">Transmembrane</keyword>
<evidence type="ECO:0000256" key="7">
    <source>
        <dbReference type="SAM" id="MobiDB-lite"/>
    </source>
</evidence>
<evidence type="ECO:0000256" key="4">
    <source>
        <dbReference type="ARBA" id="ARBA00022989"/>
    </source>
</evidence>
<dbReference type="Pfam" id="PF05739">
    <property type="entry name" value="SNARE"/>
    <property type="match status" value="1"/>
</dbReference>
<evidence type="ECO:0000256" key="1">
    <source>
        <dbReference type="ARBA" id="ARBA00004211"/>
    </source>
</evidence>
<dbReference type="GO" id="GO:0005484">
    <property type="term" value="F:SNAP receptor activity"/>
    <property type="evidence" value="ECO:0007669"/>
    <property type="project" value="TreeGrafter"/>
</dbReference>
<dbReference type="InterPro" id="IPR006011">
    <property type="entry name" value="Syntaxin_N"/>
</dbReference>
<dbReference type="GO" id="GO:0048278">
    <property type="term" value="P:vesicle docking"/>
    <property type="evidence" value="ECO:0007669"/>
    <property type="project" value="TreeGrafter"/>
</dbReference>
<feature type="domain" description="T-SNARE coiled-coil homology" evidence="9">
    <location>
        <begin position="215"/>
        <end position="277"/>
    </location>
</feature>
<dbReference type="InterPro" id="IPR045242">
    <property type="entry name" value="Syntaxin"/>
</dbReference>